<sequence>MEQYPSLFFVRVRNENKNQTIFYRAFRRLPNDFGKRFINSLFNIGESEPFGISPLASGLGAVLSVPGKLTSFRARATVT</sequence>
<evidence type="ECO:0000313" key="1">
    <source>
        <dbReference type="EMBL" id="GIY44351.1"/>
    </source>
</evidence>
<dbReference type="Proteomes" id="UP001054945">
    <property type="component" value="Unassembled WGS sequence"/>
</dbReference>
<proteinExistence type="predicted"/>
<protein>
    <submittedName>
        <fullName evidence="1">Uncharacterized protein</fullName>
    </submittedName>
</protein>
<keyword evidence="2" id="KW-1185">Reference proteome</keyword>
<dbReference type="AlphaFoldDB" id="A0AAV4TG09"/>
<reference evidence="1 2" key="1">
    <citation type="submission" date="2021-06" db="EMBL/GenBank/DDBJ databases">
        <title>Caerostris extrusa draft genome.</title>
        <authorList>
            <person name="Kono N."/>
            <person name="Arakawa K."/>
        </authorList>
    </citation>
    <scope>NUCLEOTIDE SEQUENCE [LARGE SCALE GENOMIC DNA]</scope>
</reference>
<dbReference type="EMBL" id="BPLR01011130">
    <property type="protein sequence ID" value="GIY44351.1"/>
    <property type="molecule type" value="Genomic_DNA"/>
</dbReference>
<accession>A0AAV4TG09</accession>
<organism evidence="1 2">
    <name type="scientific">Caerostris extrusa</name>
    <name type="common">Bark spider</name>
    <name type="synonym">Caerostris bankana</name>
    <dbReference type="NCBI Taxonomy" id="172846"/>
    <lineage>
        <taxon>Eukaryota</taxon>
        <taxon>Metazoa</taxon>
        <taxon>Ecdysozoa</taxon>
        <taxon>Arthropoda</taxon>
        <taxon>Chelicerata</taxon>
        <taxon>Arachnida</taxon>
        <taxon>Araneae</taxon>
        <taxon>Araneomorphae</taxon>
        <taxon>Entelegynae</taxon>
        <taxon>Araneoidea</taxon>
        <taxon>Araneidae</taxon>
        <taxon>Caerostris</taxon>
    </lineage>
</organism>
<gene>
    <name evidence="1" type="ORF">CEXT_476221</name>
</gene>
<comment type="caution">
    <text evidence="1">The sequence shown here is derived from an EMBL/GenBank/DDBJ whole genome shotgun (WGS) entry which is preliminary data.</text>
</comment>
<name>A0AAV4TG09_CAEEX</name>
<evidence type="ECO:0000313" key="2">
    <source>
        <dbReference type="Proteomes" id="UP001054945"/>
    </source>
</evidence>